<dbReference type="AlphaFoldDB" id="A0A931HF50"/>
<organism evidence="1 2">
    <name type="scientific">Novosphingobium aureum</name>
    <dbReference type="NCBI Taxonomy" id="2792964"/>
    <lineage>
        <taxon>Bacteria</taxon>
        <taxon>Pseudomonadati</taxon>
        <taxon>Pseudomonadota</taxon>
        <taxon>Alphaproteobacteria</taxon>
        <taxon>Sphingomonadales</taxon>
        <taxon>Sphingomonadaceae</taxon>
        <taxon>Novosphingobium</taxon>
    </lineage>
</organism>
<accession>A0A931HF50</accession>
<sequence length="148" mass="16674">MPGAIDPAVTQENIDRTICRPGYARSARPAYAITGRYKRRLMDQQHPGQSKADYELDHLIPISIGGAPFNEKDLWLQPRNGRANAKDKNDLAYVLWRLVCRHEVPLATAQKAISENWIAAYQTYATPQNIAKYHFRHGNEVVAGSSTK</sequence>
<comment type="caution">
    <text evidence="1">The sequence shown here is derived from an EMBL/GenBank/DDBJ whole genome shotgun (WGS) entry which is preliminary data.</text>
</comment>
<gene>
    <name evidence="1" type="ORF">I5E68_18830</name>
</gene>
<reference evidence="1" key="1">
    <citation type="submission" date="2020-11" db="EMBL/GenBank/DDBJ databases">
        <title>Novosphingobium aureum sp. nov., a marine bacterium isolated from sediment of a salt flat.</title>
        <authorList>
            <person name="Yoo Y."/>
            <person name="Kim J.-J."/>
        </authorList>
    </citation>
    <scope>NUCLEOTIDE SEQUENCE</scope>
    <source>
        <strain evidence="1">YJ-S2-02</strain>
    </source>
</reference>
<evidence type="ECO:0000313" key="2">
    <source>
        <dbReference type="Proteomes" id="UP000617634"/>
    </source>
</evidence>
<proteinExistence type="predicted"/>
<keyword evidence="2" id="KW-1185">Reference proteome</keyword>
<dbReference type="Proteomes" id="UP000617634">
    <property type="component" value="Unassembled WGS sequence"/>
</dbReference>
<evidence type="ECO:0000313" key="1">
    <source>
        <dbReference type="EMBL" id="MBH0115005.1"/>
    </source>
</evidence>
<name>A0A931HF50_9SPHN</name>
<protein>
    <submittedName>
        <fullName evidence="1">Uncharacterized protein</fullName>
    </submittedName>
</protein>
<dbReference type="EMBL" id="JADZGI010000006">
    <property type="protein sequence ID" value="MBH0115005.1"/>
    <property type="molecule type" value="Genomic_DNA"/>
</dbReference>